<name>A0A561PGK1_9BACT</name>
<comment type="caution">
    <text evidence="1">The sequence shown here is derived from an EMBL/GenBank/DDBJ whole genome shotgun (WGS) entry which is preliminary data.</text>
</comment>
<keyword evidence="2" id="KW-1185">Reference proteome</keyword>
<dbReference type="Proteomes" id="UP000320811">
    <property type="component" value="Unassembled WGS sequence"/>
</dbReference>
<evidence type="ECO:0000313" key="2">
    <source>
        <dbReference type="Proteomes" id="UP000320811"/>
    </source>
</evidence>
<dbReference type="AlphaFoldDB" id="A0A561PGK1"/>
<protein>
    <submittedName>
        <fullName evidence="1">Uncharacterized protein</fullName>
    </submittedName>
</protein>
<gene>
    <name evidence="1" type="ORF">FHW36_107177</name>
</gene>
<organism evidence="1 2">
    <name type="scientific">Chitinophaga polysaccharea</name>
    <dbReference type="NCBI Taxonomy" id="1293035"/>
    <lineage>
        <taxon>Bacteria</taxon>
        <taxon>Pseudomonadati</taxon>
        <taxon>Bacteroidota</taxon>
        <taxon>Chitinophagia</taxon>
        <taxon>Chitinophagales</taxon>
        <taxon>Chitinophagaceae</taxon>
        <taxon>Chitinophaga</taxon>
    </lineage>
</organism>
<accession>A0A561PGK1</accession>
<dbReference type="EMBL" id="VIWO01000007">
    <property type="protein sequence ID" value="TWF37251.1"/>
    <property type="molecule type" value="Genomic_DNA"/>
</dbReference>
<reference evidence="1 2" key="1">
    <citation type="submission" date="2019-06" db="EMBL/GenBank/DDBJ databases">
        <title>Sorghum-associated microbial communities from plants grown in Nebraska, USA.</title>
        <authorList>
            <person name="Schachtman D."/>
        </authorList>
    </citation>
    <scope>NUCLEOTIDE SEQUENCE [LARGE SCALE GENOMIC DNA]</scope>
    <source>
        <strain evidence="1 2">1209</strain>
    </source>
</reference>
<evidence type="ECO:0000313" key="1">
    <source>
        <dbReference type="EMBL" id="TWF37251.1"/>
    </source>
</evidence>
<proteinExistence type="predicted"/>
<sequence length="39" mass="4318">MVVWFKKRAKFGKKAESIKGKAQSHCSGNISECDNITSC</sequence>